<evidence type="ECO:0000256" key="4">
    <source>
        <dbReference type="ARBA" id="ARBA00023136"/>
    </source>
</evidence>
<feature type="domain" description="GGDEF" evidence="9">
    <location>
        <begin position="465"/>
        <end position="612"/>
    </location>
</feature>
<accession>A0ABX1MMF5</accession>
<evidence type="ECO:0000259" key="7">
    <source>
        <dbReference type="PROSITE" id="PS50113"/>
    </source>
</evidence>
<evidence type="ECO:0000256" key="2">
    <source>
        <dbReference type="ARBA" id="ARBA00022692"/>
    </source>
</evidence>
<feature type="coiled-coil region" evidence="5">
    <location>
        <begin position="276"/>
        <end position="310"/>
    </location>
</feature>
<dbReference type="Gene3D" id="3.30.70.270">
    <property type="match status" value="1"/>
</dbReference>
<dbReference type="InterPro" id="IPR052163">
    <property type="entry name" value="DGC-Regulatory_Protein"/>
</dbReference>
<dbReference type="Pfam" id="PF03924">
    <property type="entry name" value="CHASE"/>
    <property type="match status" value="1"/>
</dbReference>
<proteinExistence type="predicted"/>
<protein>
    <submittedName>
        <fullName evidence="10">Diguanylate cyclase</fullName>
    </submittedName>
</protein>
<dbReference type="PROSITE" id="PS50839">
    <property type="entry name" value="CHASE"/>
    <property type="match status" value="1"/>
</dbReference>
<evidence type="ECO:0000313" key="11">
    <source>
        <dbReference type="Proteomes" id="UP000652074"/>
    </source>
</evidence>
<comment type="subcellular location">
    <subcellularLocation>
        <location evidence="1">Membrane</location>
    </subcellularLocation>
</comment>
<feature type="domain" description="CHASE" evidence="8">
    <location>
        <begin position="107"/>
        <end position="200"/>
    </location>
</feature>
<keyword evidence="2" id="KW-0812">Transmembrane</keyword>
<dbReference type="PROSITE" id="PS50887">
    <property type="entry name" value="GGDEF"/>
    <property type="match status" value="1"/>
</dbReference>
<evidence type="ECO:0000259" key="9">
    <source>
        <dbReference type="PROSITE" id="PS50887"/>
    </source>
</evidence>
<evidence type="ECO:0000256" key="1">
    <source>
        <dbReference type="ARBA" id="ARBA00004370"/>
    </source>
</evidence>
<dbReference type="InterPro" id="IPR042240">
    <property type="entry name" value="CHASE_sf"/>
</dbReference>
<dbReference type="NCBIfam" id="TIGR00254">
    <property type="entry name" value="GGDEF"/>
    <property type="match status" value="1"/>
</dbReference>
<evidence type="ECO:0000259" key="6">
    <source>
        <dbReference type="PROSITE" id="PS50112"/>
    </source>
</evidence>
<organism evidence="10 11">
    <name type="scientific">Aromatoleum petrolei</name>
    <dbReference type="NCBI Taxonomy" id="76116"/>
    <lineage>
        <taxon>Bacteria</taxon>
        <taxon>Pseudomonadati</taxon>
        <taxon>Pseudomonadota</taxon>
        <taxon>Betaproteobacteria</taxon>
        <taxon>Rhodocyclales</taxon>
        <taxon>Rhodocyclaceae</taxon>
        <taxon>Aromatoleum</taxon>
    </lineage>
</organism>
<dbReference type="NCBIfam" id="TIGR00229">
    <property type="entry name" value="sensory_box"/>
    <property type="match status" value="1"/>
</dbReference>
<feature type="domain" description="PAS" evidence="6">
    <location>
        <begin position="307"/>
        <end position="377"/>
    </location>
</feature>
<dbReference type="SMART" id="SM00091">
    <property type="entry name" value="PAS"/>
    <property type="match status" value="1"/>
</dbReference>
<keyword evidence="5" id="KW-0175">Coiled coil</keyword>
<name>A0ABX1MMF5_9RHOO</name>
<keyword evidence="4" id="KW-0472">Membrane</keyword>
<dbReference type="PANTHER" id="PTHR46663:SF3">
    <property type="entry name" value="SLL0267 PROTEIN"/>
    <property type="match status" value="1"/>
</dbReference>
<dbReference type="Gene3D" id="3.30.450.20">
    <property type="entry name" value="PAS domain"/>
    <property type="match status" value="1"/>
</dbReference>
<evidence type="ECO:0000259" key="8">
    <source>
        <dbReference type="PROSITE" id="PS50839"/>
    </source>
</evidence>
<dbReference type="PROSITE" id="PS50113">
    <property type="entry name" value="PAC"/>
    <property type="match status" value="1"/>
</dbReference>
<dbReference type="CDD" id="cd00130">
    <property type="entry name" value="PAS"/>
    <property type="match status" value="1"/>
</dbReference>
<dbReference type="Gene3D" id="3.30.450.350">
    <property type="entry name" value="CHASE domain"/>
    <property type="match status" value="1"/>
</dbReference>
<dbReference type="InterPro" id="IPR000014">
    <property type="entry name" value="PAS"/>
</dbReference>
<dbReference type="InterPro" id="IPR000700">
    <property type="entry name" value="PAS-assoc_C"/>
</dbReference>
<dbReference type="InterPro" id="IPR001610">
    <property type="entry name" value="PAC"/>
</dbReference>
<feature type="domain" description="PAC" evidence="7">
    <location>
        <begin position="381"/>
        <end position="433"/>
    </location>
</feature>
<dbReference type="PANTHER" id="PTHR46663">
    <property type="entry name" value="DIGUANYLATE CYCLASE DGCT-RELATED"/>
    <property type="match status" value="1"/>
</dbReference>
<dbReference type="CDD" id="cd01949">
    <property type="entry name" value="GGDEF"/>
    <property type="match status" value="1"/>
</dbReference>
<dbReference type="Pfam" id="PF08448">
    <property type="entry name" value="PAS_4"/>
    <property type="match status" value="1"/>
</dbReference>
<dbReference type="Proteomes" id="UP000652074">
    <property type="component" value="Unassembled WGS sequence"/>
</dbReference>
<dbReference type="SMART" id="SM00267">
    <property type="entry name" value="GGDEF"/>
    <property type="match status" value="1"/>
</dbReference>
<dbReference type="Pfam" id="PF00990">
    <property type="entry name" value="GGDEF"/>
    <property type="match status" value="1"/>
</dbReference>
<reference evidence="10 11" key="1">
    <citation type="submission" date="2019-12" db="EMBL/GenBank/DDBJ databases">
        <title>Comparative genomics gives insights into the taxonomy of the Azoarcus-Aromatoleum group and reveals separate origins of nif in the plant-associated Azoarcus and non-plant-associated Aromatoleum sub-groups.</title>
        <authorList>
            <person name="Lafos M."/>
            <person name="Maluk M."/>
            <person name="Batista M."/>
            <person name="Junghare M."/>
            <person name="Carmona M."/>
            <person name="Faoro H."/>
            <person name="Cruz L.M."/>
            <person name="Battistoni F."/>
            <person name="De Souza E."/>
            <person name="Pedrosa F."/>
            <person name="Chen W.-M."/>
            <person name="Poole P.S."/>
            <person name="Dixon R.A."/>
            <person name="James E.K."/>
        </authorList>
    </citation>
    <scope>NUCLEOTIDE SEQUENCE [LARGE SCALE GENOMIC DNA]</scope>
    <source>
        <strain evidence="10 11">ToN1</strain>
    </source>
</reference>
<evidence type="ECO:0000313" key="10">
    <source>
        <dbReference type="EMBL" id="NMF87536.1"/>
    </source>
</evidence>
<dbReference type="SUPFAM" id="SSF55073">
    <property type="entry name" value="Nucleotide cyclase"/>
    <property type="match status" value="1"/>
</dbReference>
<dbReference type="InterPro" id="IPR035965">
    <property type="entry name" value="PAS-like_dom_sf"/>
</dbReference>
<dbReference type="InterPro" id="IPR000160">
    <property type="entry name" value="GGDEF_dom"/>
</dbReference>
<keyword evidence="3" id="KW-1133">Transmembrane helix</keyword>
<dbReference type="InterPro" id="IPR006189">
    <property type="entry name" value="CHASE_dom"/>
</dbReference>
<dbReference type="PROSITE" id="PS50112">
    <property type="entry name" value="PAS"/>
    <property type="match status" value="1"/>
</dbReference>
<dbReference type="InterPro" id="IPR029787">
    <property type="entry name" value="Nucleotide_cyclase"/>
</dbReference>
<dbReference type="InterPro" id="IPR043128">
    <property type="entry name" value="Rev_trsase/Diguanyl_cyclase"/>
</dbReference>
<dbReference type="SMART" id="SM01079">
    <property type="entry name" value="CHASE"/>
    <property type="match status" value="1"/>
</dbReference>
<dbReference type="SUPFAM" id="SSF55785">
    <property type="entry name" value="PYP-like sensor domain (PAS domain)"/>
    <property type="match status" value="1"/>
</dbReference>
<evidence type="ECO:0000256" key="5">
    <source>
        <dbReference type="SAM" id="Coils"/>
    </source>
</evidence>
<keyword evidence="11" id="KW-1185">Reference proteome</keyword>
<dbReference type="EMBL" id="WTVR01000005">
    <property type="protein sequence ID" value="NMF87536.1"/>
    <property type="molecule type" value="Genomic_DNA"/>
</dbReference>
<gene>
    <name evidence="10" type="ORF">GPA26_03480</name>
</gene>
<sequence length="616" mass="67440">MSAGSPENNVKLPWRKAMPSFLLTAAIAVTVIWRSEAESIADERQVAERMAVTHGAAIRRNIERALSATYPLAALVRQANGTPANVEQLAGELLPFYAGASALALAPDGIVRIIVPEAENAPVIGTDLLHGPTRDKEAIRARDTATLTLTPPVQLVQGGVAAIGRLPVHLGSGPDRKFWGLISVLIRFPDVLQSADLDHLKAEGYAYHLWRNDPDGDFRVHHTIATSGDPLIDPVSVAVPIPNGTWMLSVSPVDGWGDPLNLVMKSALGLSICILAAGLHHSIESLRRERAEVERRIELRTRELARSEQRFRDIAHISADWIWEVDAEGRYTFASASVRSLLDYSPEELLGKTPFELMPPDEAARVSAALAETVAARAPFRDLENIVLHKNGTPMVTLTSGTPILDDEGKLLGYRGVDRDITARRKLEEQIRQLAFLDTLTQLPNRRLFTDRLNQALALTGRSACYGALLFMDLDRFKPLNDEHGHAVGDLLLLEVAERLKRCVREADTVARFGGDEFVVLIGALATDRAVSLAHAAAIAQDMLESLSQPYHLRKRNDVGNDITIEHHCSASIGVTLFRGHETTVEALLQRADTAMYRAKAAGRNTVRFAESDEAV</sequence>
<dbReference type="InterPro" id="IPR013656">
    <property type="entry name" value="PAS_4"/>
</dbReference>
<evidence type="ECO:0000256" key="3">
    <source>
        <dbReference type="ARBA" id="ARBA00022989"/>
    </source>
</evidence>
<comment type="caution">
    <text evidence="10">The sequence shown here is derived from an EMBL/GenBank/DDBJ whole genome shotgun (WGS) entry which is preliminary data.</text>
</comment>
<dbReference type="SMART" id="SM00086">
    <property type="entry name" value="PAC"/>
    <property type="match status" value="1"/>
</dbReference>